<feature type="region of interest" description="Disordered" evidence="1">
    <location>
        <begin position="1"/>
        <end position="45"/>
    </location>
</feature>
<feature type="compositionally biased region" description="Polar residues" evidence="1">
    <location>
        <begin position="1"/>
        <end position="19"/>
    </location>
</feature>
<reference evidence="2" key="2">
    <citation type="submission" date="2019-01" db="UniProtKB">
        <authorList>
            <consortium name="EnsemblPlants"/>
        </authorList>
    </citation>
    <scope>IDENTIFICATION</scope>
    <source>
        <strain evidence="2">cv. Heinz 1706</strain>
    </source>
</reference>
<dbReference type="InParanoid" id="A0A3Q7GBV3"/>
<dbReference type="EnsemblPlants" id="Solyc04g082370.2.1">
    <property type="protein sequence ID" value="Solyc04g082370.2.1.1"/>
    <property type="gene ID" value="Solyc04g082370.2"/>
</dbReference>
<name>A0A3Q7GBV3_SOLLC</name>
<dbReference type="PaxDb" id="4081-Solyc04g082370.1.1"/>
<evidence type="ECO:0000313" key="2">
    <source>
        <dbReference type="EnsemblPlants" id="Solyc04g082370.2.1.1"/>
    </source>
</evidence>
<evidence type="ECO:0000313" key="3">
    <source>
        <dbReference type="Proteomes" id="UP000004994"/>
    </source>
</evidence>
<dbReference type="AlphaFoldDB" id="A0A3Q7GBV3"/>
<reference evidence="2" key="1">
    <citation type="journal article" date="2012" name="Nature">
        <title>The tomato genome sequence provides insights into fleshy fruit evolution.</title>
        <authorList>
            <consortium name="Tomato Genome Consortium"/>
        </authorList>
    </citation>
    <scope>NUCLEOTIDE SEQUENCE [LARGE SCALE GENOMIC DNA]</scope>
    <source>
        <strain evidence="2">cv. Heinz 1706</strain>
    </source>
</reference>
<organism evidence="2">
    <name type="scientific">Solanum lycopersicum</name>
    <name type="common">Tomato</name>
    <name type="synonym">Lycopersicon esculentum</name>
    <dbReference type="NCBI Taxonomy" id="4081"/>
    <lineage>
        <taxon>Eukaryota</taxon>
        <taxon>Viridiplantae</taxon>
        <taxon>Streptophyta</taxon>
        <taxon>Embryophyta</taxon>
        <taxon>Tracheophyta</taxon>
        <taxon>Spermatophyta</taxon>
        <taxon>Magnoliopsida</taxon>
        <taxon>eudicotyledons</taxon>
        <taxon>Gunneridae</taxon>
        <taxon>Pentapetalae</taxon>
        <taxon>asterids</taxon>
        <taxon>lamiids</taxon>
        <taxon>Solanales</taxon>
        <taxon>Solanaceae</taxon>
        <taxon>Solanoideae</taxon>
        <taxon>Solaneae</taxon>
        <taxon>Solanum</taxon>
        <taxon>Solanum subgen. Lycopersicon</taxon>
    </lineage>
</organism>
<keyword evidence="3" id="KW-1185">Reference proteome</keyword>
<protein>
    <submittedName>
        <fullName evidence="2">Uncharacterized protein</fullName>
    </submittedName>
</protein>
<sequence length="78" mass="8695">KFGPNSYSQQPIDSSTNNYPGPIEITSAYNSDTRRPGPLPFRPNPAVEDERLQTAHSYTCNNFPLSLLSRKGHCNSKI</sequence>
<dbReference type="Proteomes" id="UP000004994">
    <property type="component" value="Chromosome 4"/>
</dbReference>
<evidence type="ECO:0000256" key="1">
    <source>
        <dbReference type="SAM" id="MobiDB-lite"/>
    </source>
</evidence>
<dbReference type="Gramene" id="Solyc04g082370.2.1">
    <property type="protein sequence ID" value="Solyc04g082370.2.1.1"/>
    <property type="gene ID" value="Solyc04g082370.2"/>
</dbReference>
<accession>A0A3Q7GBV3</accession>
<proteinExistence type="predicted"/>